<gene>
    <name evidence="1" type="ORF">A2310_00765</name>
</gene>
<evidence type="ECO:0000313" key="1">
    <source>
        <dbReference type="EMBL" id="OGC23049.1"/>
    </source>
</evidence>
<dbReference type="STRING" id="1802579.A2310_00765"/>
<dbReference type="EMBL" id="MEUB01000022">
    <property type="protein sequence ID" value="OGC23049.1"/>
    <property type="molecule type" value="Genomic_DNA"/>
</dbReference>
<accession>A0A1F4SRJ1</accession>
<proteinExistence type="predicted"/>
<dbReference type="Proteomes" id="UP000178417">
    <property type="component" value="Unassembled WGS sequence"/>
</dbReference>
<evidence type="ECO:0000313" key="2">
    <source>
        <dbReference type="Proteomes" id="UP000178417"/>
    </source>
</evidence>
<organism evidence="1 2">
    <name type="scientific">candidate division WOR-1 bacterium RIFOXYB2_FULL_37_13</name>
    <dbReference type="NCBI Taxonomy" id="1802579"/>
    <lineage>
        <taxon>Bacteria</taxon>
        <taxon>Bacillati</taxon>
        <taxon>Saganbacteria</taxon>
    </lineage>
</organism>
<dbReference type="AlphaFoldDB" id="A0A1F4SRJ1"/>
<evidence type="ECO:0008006" key="3">
    <source>
        <dbReference type="Google" id="ProtNLM"/>
    </source>
</evidence>
<comment type="caution">
    <text evidence="1">The sequence shown here is derived from an EMBL/GenBank/DDBJ whole genome shotgun (WGS) entry which is preliminary data.</text>
</comment>
<dbReference type="Gene3D" id="2.60.40.4070">
    <property type="match status" value="1"/>
</dbReference>
<sequence>MLLMIVLFFWANSLFAYATILNYPNPFVPPFESTKIYYLLEKNADTKIYIFNIANRLVKKISTSAGEEGGKIGANQVVWNGMSNFGEILPNGVYFCNVVSDGALIGRGKIAILK</sequence>
<reference evidence="1 2" key="1">
    <citation type="journal article" date="2016" name="Nat. Commun.">
        <title>Thousands of microbial genomes shed light on interconnected biogeochemical processes in an aquifer system.</title>
        <authorList>
            <person name="Anantharaman K."/>
            <person name="Brown C.T."/>
            <person name="Hug L.A."/>
            <person name="Sharon I."/>
            <person name="Castelle C.J."/>
            <person name="Probst A.J."/>
            <person name="Thomas B.C."/>
            <person name="Singh A."/>
            <person name="Wilkins M.J."/>
            <person name="Karaoz U."/>
            <person name="Brodie E.L."/>
            <person name="Williams K.H."/>
            <person name="Hubbard S.S."/>
            <person name="Banfield J.F."/>
        </authorList>
    </citation>
    <scope>NUCLEOTIDE SEQUENCE [LARGE SCALE GENOMIC DNA]</scope>
</reference>
<protein>
    <recommendedName>
        <fullName evidence="3">FlgD Ig-like domain-containing protein</fullName>
    </recommendedName>
</protein>
<name>A0A1F4SRJ1_UNCSA</name>